<proteinExistence type="predicted"/>
<keyword evidence="2" id="KW-0285">Flavoprotein</keyword>
<evidence type="ECO:0000256" key="4">
    <source>
        <dbReference type="ARBA" id="ARBA00023002"/>
    </source>
</evidence>
<dbReference type="GO" id="GO:0016651">
    <property type="term" value="F:oxidoreductase activity, acting on NAD(P)H"/>
    <property type="evidence" value="ECO:0007669"/>
    <property type="project" value="TreeGrafter"/>
</dbReference>
<reference evidence="7 8" key="1">
    <citation type="submission" date="2020-04" db="EMBL/GenBank/DDBJ databases">
        <title>MicrobeNet Type strains.</title>
        <authorList>
            <person name="Nicholson A.C."/>
        </authorList>
    </citation>
    <scope>NUCLEOTIDE SEQUENCE [LARGE SCALE GENOMIC DNA]</scope>
    <source>
        <strain evidence="7 8">JCM 12354</strain>
    </source>
</reference>
<name>A0A846Y968_9NOCA</name>
<dbReference type="RefSeq" id="WP_067880987.1">
    <property type="nucleotide sequence ID" value="NZ_JAAXOP010000028.1"/>
</dbReference>
<dbReference type="GO" id="GO:0005737">
    <property type="term" value="C:cytoplasm"/>
    <property type="evidence" value="ECO:0007669"/>
    <property type="project" value="TreeGrafter"/>
</dbReference>
<dbReference type="Proteomes" id="UP000565711">
    <property type="component" value="Unassembled WGS sequence"/>
</dbReference>
<dbReference type="Gene3D" id="3.50.50.60">
    <property type="entry name" value="FAD/NAD(P)-binding domain"/>
    <property type="match status" value="2"/>
</dbReference>
<dbReference type="InterPro" id="IPR050446">
    <property type="entry name" value="FAD-oxidoreductase/Apoptosis"/>
</dbReference>
<evidence type="ECO:0000256" key="1">
    <source>
        <dbReference type="ARBA" id="ARBA00001974"/>
    </source>
</evidence>
<dbReference type="InterPro" id="IPR023753">
    <property type="entry name" value="FAD/NAD-binding_dom"/>
</dbReference>
<dbReference type="PRINTS" id="PR00411">
    <property type="entry name" value="PNDRDTASEI"/>
</dbReference>
<evidence type="ECO:0000259" key="6">
    <source>
        <dbReference type="Pfam" id="PF14759"/>
    </source>
</evidence>
<protein>
    <submittedName>
        <fullName evidence="7">Oxidoreductase</fullName>
    </submittedName>
</protein>
<evidence type="ECO:0000313" key="7">
    <source>
        <dbReference type="EMBL" id="NKY54382.1"/>
    </source>
</evidence>
<dbReference type="SUPFAM" id="SSF55424">
    <property type="entry name" value="FAD/NAD-linked reductases, dimerisation (C-terminal) domain"/>
    <property type="match status" value="1"/>
</dbReference>
<comment type="cofactor">
    <cofactor evidence="1">
        <name>FAD</name>
        <dbReference type="ChEBI" id="CHEBI:57692"/>
    </cofactor>
</comment>
<dbReference type="InterPro" id="IPR016156">
    <property type="entry name" value="FAD/NAD-linked_Rdtase_dimer_sf"/>
</dbReference>
<dbReference type="Pfam" id="PF14759">
    <property type="entry name" value="Reductase_C"/>
    <property type="match status" value="1"/>
</dbReference>
<accession>A0A846Y968</accession>
<comment type="caution">
    <text evidence="7">The sequence shown here is derived from an EMBL/GenBank/DDBJ whole genome shotgun (WGS) entry which is preliminary data.</text>
</comment>
<keyword evidence="8" id="KW-1185">Reference proteome</keyword>
<dbReference type="EMBL" id="JAAXOP010000028">
    <property type="protein sequence ID" value="NKY54382.1"/>
    <property type="molecule type" value="Genomic_DNA"/>
</dbReference>
<organism evidence="7 8">
    <name type="scientific">Nocardia vermiculata</name>
    <dbReference type="NCBI Taxonomy" id="257274"/>
    <lineage>
        <taxon>Bacteria</taxon>
        <taxon>Bacillati</taxon>
        <taxon>Actinomycetota</taxon>
        <taxon>Actinomycetes</taxon>
        <taxon>Mycobacteriales</taxon>
        <taxon>Nocardiaceae</taxon>
        <taxon>Nocardia</taxon>
    </lineage>
</organism>
<keyword evidence="3" id="KW-0274">FAD</keyword>
<dbReference type="SUPFAM" id="SSF51905">
    <property type="entry name" value="FAD/NAD(P)-binding domain"/>
    <property type="match status" value="2"/>
</dbReference>
<dbReference type="PANTHER" id="PTHR43557:SF2">
    <property type="entry name" value="RIESKE DOMAIN-CONTAINING PROTEIN-RELATED"/>
    <property type="match status" value="1"/>
</dbReference>
<dbReference type="PRINTS" id="PR00368">
    <property type="entry name" value="FADPNR"/>
</dbReference>
<evidence type="ECO:0000256" key="3">
    <source>
        <dbReference type="ARBA" id="ARBA00022827"/>
    </source>
</evidence>
<dbReference type="Gene3D" id="3.30.390.30">
    <property type="match status" value="1"/>
</dbReference>
<dbReference type="AlphaFoldDB" id="A0A846Y968"/>
<evidence type="ECO:0000256" key="2">
    <source>
        <dbReference type="ARBA" id="ARBA00022630"/>
    </source>
</evidence>
<dbReference type="InterPro" id="IPR036188">
    <property type="entry name" value="FAD/NAD-bd_sf"/>
</dbReference>
<evidence type="ECO:0000313" key="8">
    <source>
        <dbReference type="Proteomes" id="UP000565711"/>
    </source>
</evidence>
<keyword evidence="4" id="KW-0560">Oxidoreductase</keyword>
<feature type="domain" description="Reductase C-terminal" evidence="6">
    <location>
        <begin position="336"/>
        <end position="421"/>
    </location>
</feature>
<dbReference type="Pfam" id="PF07992">
    <property type="entry name" value="Pyr_redox_2"/>
    <property type="match status" value="1"/>
</dbReference>
<dbReference type="InterPro" id="IPR028202">
    <property type="entry name" value="Reductase_C"/>
</dbReference>
<feature type="domain" description="FAD/NAD(P)-binding" evidence="5">
    <location>
        <begin position="16"/>
        <end position="317"/>
    </location>
</feature>
<sequence>MTESQQRADVPAPPQSIAVVGASHAGVQLADRLRAGGYTGELTLISGEPQLPYQRPPLSKAWLKGEVTGDSVLLREPDYYRDQKIELLTGARVAKLDRTAAGVRVRYTHDGEEVSRQFDRLVLATGARPRRLPLPGADHPDVLMLRDLDDARSLAARIAAGPVAVIGGGFVGLEVAATARALGAEVTVIEAGERLLARAVGADTAAALLAAHRTMATDVVLGVLPVSIIQRDNRLHAVQLADGREIPAATVLIGVGAQARTELAEQLGLDCDGGIVVDRNCLASDGWTLAIGDCTTHVSESGTRYRLESVDNAVEQANAAAATLLGDPCPQRPAPWFWSDQGDQKLQIAGLIDGHTSMLVRTDPQRPNRRVALHFIDDALVGAECLNSPAEFVALRSALSRGHRPGPKDLADTAVPLKKLLAPIRS</sequence>
<gene>
    <name evidence="7" type="ORF">HGA08_29780</name>
</gene>
<dbReference type="PANTHER" id="PTHR43557">
    <property type="entry name" value="APOPTOSIS-INDUCING FACTOR 1"/>
    <property type="match status" value="1"/>
</dbReference>
<evidence type="ECO:0000259" key="5">
    <source>
        <dbReference type="Pfam" id="PF07992"/>
    </source>
</evidence>